<organism evidence="2">
    <name type="scientific">Arundo donax</name>
    <name type="common">Giant reed</name>
    <name type="synonym">Donax arundinaceus</name>
    <dbReference type="NCBI Taxonomy" id="35708"/>
    <lineage>
        <taxon>Eukaryota</taxon>
        <taxon>Viridiplantae</taxon>
        <taxon>Streptophyta</taxon>
        <taxon>Embryophyta</taxon>
        <taxon>Tracheophyta</taxon>
        <taxon>Spermatophyta</taxon>
        <taxon>Magnoliopsida</taxon>
        <taxon>Liliopsida</taxon>
        <taxon>Poales</taxon>
        <taxon>Poaceae</taxon>
        <taxon>PACMAD clade</taxon>
        <taxon>Arundinoideae</taxon>
        <taxon>Arundineae</taxon>
        <taxon>Arundo</taxon>
    </lineage>
</organism>
<proteinExistence type="predicted"/>
<reference evidence="2" key="1">
    <citation type="submission" date="2014-09" db="EMBL/GenBank/DDBJ databases">
        <authorList>
            <person name="Magalhaes I.L.F."/>
            <person name="Oliveira U."/>
            <person name="Santos F.R."/>
            <person name="Vidigal T.H.D.A."/>
            <person name="Brescovit A.D."/>
            <person name="Santos A.J."/>
        </authorList>
    </citation>
    <scope>NUCLEOTIDE SEQUENCE</scope>
    <source>
        <tissue evidence="2">Shoot tissue taken approximately 20 cm above the soil surface</tissue>
    </source>
</reference>
<dbReference type="InterPro" id="IPR006665">
    <property type="entry name" value="OmpA-like"/>
</dbReference>
<accession>A0A0A8YX83</accession>
<sequence length="37" mass="4435">MEISLFVLFMSHRYNIKPSARKNLEALLSFLKKKMHI</sequence>
<evidence type="ECO:0000259" key="1">
    <source>
        <dbReference type="PROSITE" id="PS51123"/>
    </source>
</evidence>
<evidence type="ECO:0000313" key="2">
    <source>
        <dbReference type="EMBL" id="JAD31754.1"/>
    </source>
</evidence>
<feature type="domain" description="OmpA-like" evidence="1">
    <location>
        <begin position="1"/>
        <end position="37"/>
    </location>
</feature>
<dbReference type="EMBL" id="GBRH01266141">
    <property type="protein sequence ID" value="JAD31754.1"/>
    <property type="molecule type" value="Transcribed_RNA"/>
</dbReference>
<dbReference type="PROSITE" id="PS51123">
    <property type="entry name" value="OMPA_2"/>
    <property type="match status" value="1"/>
</dbReference>
<name>A0A0A8YX83_ARUDO</name>
<protein>
    <recommendedName>
        <fullName evidence="1">OmpA-like domain-containing protein</fullName>
    </recommendedName>
</protein>
<reference evidence="2" key="2">
    <citation type="journal article" date="2015" name="Data Brief">
        <title>Shoot transcriptome of the giant reed, Arundo donax.</title>
        <authorList>
            <person name="Barrero R.A."/>
            <person name="Guerrero F.D."/>
            <person name="Moolhuijzen P."/>
            <person name="Goolsby J.A."/>
            <person name="Tidwell J."/>
            <person name="Bellgard S.E."/>
            <person name="Bellgard M.I."/>
        </authorList>
    </citation>
    <scope>NUCLEOTIDE SEQUENCE</scope>
    <source>
        <tissue evidence="2">Shoot tissue taken approximately 20 cm above the soil surface</tissue>
    </source>
</reference>
<dbReference type="AlphaFoldDB" id="A0A0A8YX83"/>